<evidence type="ECO:0000313" key="3">
    <source>
        <dbReference type="EMBL" id="MCH1625225.1"/>
    </source>
</evidence>
<evidence type="ECO:0000256" key="1">
    <source>
        <dbReference type="SAM" id="Phobius"/>
    </source>
</evidence>
<evidence type="ECO:0000259" key="2">
    <source>
        <dbReference type="PROSITE" id="PS50887"/>
    </source>
</evidence>
<dbReference type="SMART" id="SM00267">
    <property type="entry name" value="GGDEF"/>
    <property type="match status" value="1"/>
</dbReference>
<comment type="caution">
    <text evidence="3">The sequence shown here is derived from an EMBL/GenBank/DDBJ whole genome shotgun (WGS) entry which is preliminary data.</text>
</comment>
<feature type="transmembrane region" description="Helical" evidence="1">
    <location>
        <begin position="9"/>
        <end position="27"/>
    </location>
</feature>
<evidence type="ECO:0000313" key="4">
    <source>
        <dbReference type="Proteomes" id="UP001431131"/>
    </source>
</evidence>
<dbReference type="PANTHER" id="PTHR45138">
    <property type="entry name" value="REGULATORY COMPONENTS OF SENSORY TRANSDUCTION SYSTEM"/>
    <property type="match status" value="1"/>
</dbReference>
<keyword evidence="1" id="KW-0472">Membrane</keyword>
<feature type="domain" description="GGDEF" evidence="2">
    <location>
        <begin position="90"/>
        <end position="211"/>
    </location>
</feature>
<dbReference type="Gene3D" id="3.30.70.270">
    <property type="match status" value="1"/>
</dbReference>
<proteinExistence type="predicted"/>
<dbReference type="InterPro" id="IPR043128">
    <property type="entry name" value="Rev_trsase/Diguanyl_cyclase"/>
</dbReference>
<dbReference type="RefSeq" id="WP_240254315.1">
    <property type="nucleotide sequence ID" value="NZ_JAKTTI010000008.1"/>
</dbReference>
<dbReference type="AlphaFoldDB" id="A0AAW5E6I1"/>
<keyword evidence="4" id="KW-1185">Reference proteome</keyword>
<accession>A0AAW5E6I1</accession>
<dbReference type="NCBIfam" id="TIGR00254">
    <property type="entry name" value="GGDEF"/>
    <property type="match status" value="1"/>
</dbReference>
<dbReference type="InterPro" id="IPR029787">
    <property type="entry name" value="Nucleotide_cyclase"/>
</dbReference>
<dbReference type="GO" id="GO:0052621">
    <property type="term" value="F:diguanylate cyclase activity"/>
    <property type="evidence" value="ECO:0007669"/>
    <property type="project" value="TreeGrafter"/>
</dbReference>
<gene>
    <name evidence="3" type="ORF">MJG50_07785</name>
</gene>
<keyword evidence="1" id="KW-1133">Transmembrane helix</keyword>
<dbReference type="GO" id="GO:1902201">
    <property type="term" value="P:negative regulation of bacterial-type flagellum-dependent cell motility"/>
    <property type="evidence" value="ECO:0007669"/>
    <property type="project" value="TreeGrafter"/>
</dbReference>
<dbReference type="CDD" id="cd01949">
    <property type="entry name" value="GGDEF"/>
    <property type="match status" value="1"/>
</dbReference>
<organism evidence="3 4">
    <name type="scientific">Fredinandcohnia quinoae</name>
    <dbReference type="NCBI Taxonomy" id="2918902"/>
    <lineage>
        <taxon>Bacteria</taxon>
        <taxon>Bacillati</taxon>
        <taxon>Bacillota</taxon>
        <taxon>Bacilli</taxon>
        <taxon>Bacillales</taxon>
        <taxon>Bacillaceae</taxon>
        <taxon>Fredinandcohnia</taxon>
    </lineage>
</organism>
<name>A0AAW5E6I1_9BACI</name>
<feature type="transmembrane region" description="Helical" evidence="1">
    <location>
        <begin position="33"/>
        <end position="53"/>
    </location>
</feature>
<dbReference type="PROSITE" id="PS50887">
    <property type="entry name" value="GGDEF"/>
    <property type="match status" value="1"/>
</dbReference>
<dbReference type="GO" id="GO:0005886">
    <property type="term" value="C:plasma membrane"/>
    <property type="evidence" value="ECO:0007669"/>
    <property type="project" value="TreeGrafter"/>
</dbReference>
<sequence>MEIKFNRKVILGIVYILLFFIWFDFLFLNLNRLLSGILITIPLLLIAYFVLIFNRKVQYFHYLSNHDELTSIYNKRYMVRKLEELKVNNKPFHLYILDINNFKHINDTHGHIVGDKVIEMVADTLIRSTEPGDIIARWGGDEFIVITFENEKQDLRDFNFTEAMFKFSYIFKEKITLSIGKATYPKDGREIKELLMIADQNMYENKQQSKR</sequence>
<dbReference type="PANTHER" id="PTHR45138:SF6">
    <property type="entry name" value="DIGUANYLATE CYCLASE DGCN"/>
    <property type="match status" value="1"/>
</dbReference>
<keyword evidence="1" id="KW-0812">Transmembrane</keyword>
<reference evidence="3" key="1">
    <citation type="submission" date="2022-02" db="EMBL/GenBank/DDBJ databases">
        <title>Fredinandcohnia quinoae sp. nov. isolated from Chenopodium quinoa seeds.</title>
        <authorList>
            <person name="Saati-Santamaria Z."/>
            <person name="Flores-Felix J.D."/>
            <person name="Igual J.M."/>
            <person name="Velazquez E."/>
            <person name="Garcia-Fraile P."/>
            <person name="Martinez-Molina E."/>
        </authorList>
    </citation>
    <scope>NUCLEOTIDE SEQUENCE</scope>
    <source>
        <strain evidence="3">SECRCQ15</strain>
    </source>
</reference>
<dbReference type="InterPro" id="IPR050469">
    <property type="entry name" value="Diguanylate_Cyclase"/>
</dbReference>
<dbReference type="SUPFAM" id="SSF55073">
    <property type="entry name" value="Nucleotide cyclase"/>
    <property type="match status" value="1"/>
</dbReference>
<dbReference type="Pfam" id="PF00990">
    <property type="entry name" value="GGDEF"/>
    <property type="match status" value="1"/>
</dbReference>
<protein>
    <submittedName>
        <fullName evidence="3">GGDEF domain-containing protein</fullName>
    </submittedName>
</protein>
<dbReference type="EMBL" id="JAKTTI010000008">
    <property type="protein sequence ID" value="MCH1625225.1"/>
    <property type="molecule type" value="Genomic_DNA"/>
</dbReference>
<dbReference type="GO" id="GO:0043709">
    <property type="term" value="P:cell adhesion involved in single-species biofilm formation"/>
    <property type="evidence" value="ECO:0007669"/>
    <property type="project" value="TreeGrafter"/>
</dbReference>
<dbReference type="Proteomes" id="UP001431131">
    <property type="component" value="Unassembled WGS sequence"/>
</dbReference>
<dbReference type="InterPro" id="IPR000160">
    <property type="entry name" value="GGDEF_dom"/>
</dbReference>